<proteinExistence type="predicted"/>
<gene>
    <name evidence="2" type="ORF">J0911_16815</name>
</gene>
<dbReference type="RefSeq" id="WP_207276598.1">
    <property type="nucleotide sequence ID" value="NZ_JAFMPK010000047.1"/>
</dbReference>
<name>A0ABS3ICJ4_9MICO</name>
<dbReference type="Pfam" id="PF14280">
    <property type="entry name" value="DUF4365"/>
    <property type="match status" value="1"/>
</dbReference>
<dbReference type="InterPro" id="IPR025375">
    <property type="entry name" value="DUF4365"/>
</dbReference>
<protein>
    <submittedName>
        <fullName evidence="2">DUF4365 domain-containing protein</fullName>
    </submittedName>
</protein>
<feature type="domain" description="DUF4365" evidence="1">
    <location>
        <begin position="26"/>
        <end position="169"/>
    </location>
</feature>
<dbReference type="EMBL" id="JAFMPK010000047">
    <property type="protein sequence ID" value="MBO0610689.1"/>
    <property type="molecule type" value="Genomic_DNA"/>
</dbReference>
<evidence type="ECO:0000259" key="1">
    <source>
        <dbReference type="Pfam" id="PF14280"/>
    </source>
</evidence>
<reference evidence="2 3" key="1">
    <citation type="submission" date="2021-03" db="EMBL/GenBank/DDBJ databases">
        <authorList>
            <person name="Xin L."/>
        </authorList>
    </citation>
    <scope>NUCLEOTIDE SEQUENCE [LARGE SCALE GENOMIC DNA]</scope>
    <source>
        <strain evidence="2 3">XHU 5031</strain>
    </source>
</reference>
<comment type="caution">
    <text evidence="2">The sequence shown here is derived from an EMBL/GenBank/DDBJ whole genome shotgun (WGS) entry which is preliminary data.</text>
</comment>
<dbReference type="Proteomes" id="UP000664617">
    <property type="component" value="Unassembled WGS sequence"/>
</dbReference>
<evidence type="ECO:0000313" key="2">
    <source>
        <dbReference type="EMBL" id="MBO0610689.1"/>
    </source>
</evidence>
<organism evidence="2 3">
    <name type="scientific">Myceligenerans salitolerans</name>
    <dbReference type="NCBI Taxonomy" id="1230528"/>
    <lineage>
        <taxon>Bacteria</taxon>
        <taxon>Bacillati</taxon>
        <taxon>Actinomycetota</taxon>
        <taxon>Actinomycetes</taxon>
        <taxon>Micrococcales</taxon>
        <taxon>Promicromonosporaceae</taxon>
        <taxon>Myceligenerans</taxon>
    </lineage>
</organism>
<accession>A0ABS3ICJ4</accession>
<sequence length="175" mass="19323">MADVAPAIVRGSPNRRTNFQEMLQTGYVHAVAAAAGCNVKTYAIDEGIDLGLEHRASSHLHGRADLEIQLKATTVGGRSDFVTARVSRDRYDEYRHPEPTIHPIVVIMEMPTEQADWIRSTPEALLVHHRAYWVSLRGLDAVSGNDVTVRAPRENVFDDLALCKIMQRIGQGGAP</sequence>
<reference evidence="3" key="2">
    <citation type="submission" date="2023-07" db="EMBL/GenBank/DDBJ databases">
        <title>Myceligenerans salitolerans sp. nov., a halotolerant actinomycete isolated from a salt lake in Xinjiang, China.</title>
        <authorList>
            <person name="Guan T."/>
        </authorList>
    </citation>
    <scope>NUCLEOTIDE SEQUENCE [LARGE SCALE GENOMIC DNA]</scope>
    <source>
        <strain evidence="3">XHU 5031</strain>
    </source>
</reference>
<evidence type="ECO:0000313" key="3">
    <source>
        <dbReference type="Proteomes" id="UP000664617"/>
    </source>
</evidence>
<keyword evidence="3" id="KW-1185">Reference proteome</keyword>